<dbReference type="RefSeq" id="WP_073163307.1">
    <property type="nucleotide sequence ID" value="NZ_FQUW01000008.1"/>
</dbReference>
<reference evidence="2" key="1">
    <citation type="submission" date="2016-11" db="EMBL/GenBank/DDBJ databases">
        <authorList>
            <person name="Varghese N."/>
            <person name="Submissions S."/>
        </authorList>
    </citation>
    <scope>NUCLEOTIDE SEQUENCE [LARGE SCALE GENOMIC DNA]</scope>
    <source>
        <strain evidence="2">DSM 11792</strain>
    </source>
</reference>
<dbReference type="OrthoDB" id="1808685at2"/>
<evidence type="ECO:0000313" key="1">
    <source>
        <dbReference type="EMBL" id="SHE72859.1"/>
    </source>
</evidence>
<gene>
    <name evidence="1" type="ORF">SAMN02745218_00754</name>
</gene>
<proteinExistence type="predicted"/>
<protein>
    <submittedName>
        <fullName evidence="1">Uncharacterized protein</fullName>
    </submittedName>
</protein>
<sequence length="112" mass="12891">MTAVRRPGFEQFQEDLLVLIKEMVKKEDILPSTPWLEVGDAGTREAILQAFKKRMESIYGVELVIEPHLVNLDRPVVSIAIQLHHVFNTIFLMEQINARIRARLGKNRQGEV</sequence>
<dbReference type="AlphaFoldDB" id="A0A1M4VV70"/>
<dbReference type="Proteomes" id="UP000184196">
    <property type="component" value="Unassembled WGS sequence"/>
</dbReference>
<name>A0A1M4VV70_9FIRM</name>
<organism evidence="1 2">
    <name type="scientific">Desulfofundulus australicus DSM 11792</name>
    <dbReference type="NCBI Taxonomy" id="1121425"/>
    <lineage>
        <taxon>Bacteria</taxon>
        <taxon>Bacillati</taxon>
        <taxon>Bacillota</taxon>
        <taxon>Clostridia</taxon>
        <taxon>Eubacteriales</taxon>
        <taxon>Peptococcaceae</taxon>
        <taxon>Desulfofundulus</taxon>
    </lineage>
</organism>
<evidence type="ECO:0000313" key="2">
    <source>
        <dbReference type="Proteomes" id="UP000184196"/>
    </source>
</evidence>
<keyword evidence="2" id="KW-1185">Reference proteome</keyword>
<accession>A0A1M4VV70</accession>
<dbReference type="EMBL" id="FQUW01000008">
    <property type="protein sequence ID" value="SHE72859.1"/>
    <property type="molecule type" value="Genomic_DNA"/>
</dbReference>